<dbReference type="Gene3D" id="2.60.120.200">
    <property type="match status" value="1"/>
</dbReference>
<evidence type="ECO:0000259" key="4">
    <source>
        <dbReference type="Pfam" id="PF19403"/>
    </source>
</evidence>
<dbReference type="Pfam" id="PF24346">
    <property type="entry name" value="DUF7507"/>
    <property type="match status" value="3"/>
</dbReference>
<evidence type="ECO:0000256" key="2">
    <source>
        <dbReference type="SAM" id="Phobius"/>
    </source>
</evidence>
<dbReference type="NCBIfam" id="TIGR01451">
    <property type="entry name" value="B_ant_repeat"/>
    <property type="match status" value="2"/>
</dbReference>
<feature type="domain" description="DUF7507" evidence="5">
    <location>
        <begin position="385"/>
        <end position="487"/>
    </location>
</feature>
<feature type="region of interest" description="Disordered" evidence="1">
    <location>
        <begin position="102"/>
        <end position="129"/>
    </location>
</feature>
<organism evidence="6 7">
    <name type="scientific">Rarobacter faecitabidus</name>
    <dbReference type="NCBI Taxonomy" id="13243"/>
    <lineage>
        <taxon>Bacteria</taxon>
        <taxon>Bacillati</taxon>
        <taxon>Actinomycetota</taxon>
        <taxon>Actinomycetes</taxon>
        <taxon>Micrococcales</taxon>
        <taxon>Rarobacteraceae</taxon>
        <taxon>Rarobacter</taxon>
    </lineage>
</organism>
<evidence type="ECO:0000259" key="3">
    <source>
        <dbReference type="Pfam" id="PF17802"/>
    </source>
</evidence>
<dbReference type="EMBL" id="VFOS01000001">
    <property type="protein sequence ID" value="TQL63833.1"/>
    <property type="molecule type" value="Genomic_DNA"/>
</dbReference>
<dbReference type="Pfam" id="PF17802">
    <property type="entry name" value="SpaA"/>
    <property type="match status" value="1"/>
</dbReference>
<keyword evidence="2" id="KW-1133">Transmembrane helix</keyword>
<feature type="transmembrane region" description="Helical" evidence="2">
    <location>
        <begin position="879"/>
        <end position="897"/>
    </location>
</feature>
<dbReference type="RefSeq" id="WP_170222547.1">
    <property type="nucleotide sequence ID" value="NZ_BAAASV010000002.1"/>
</dbReference>
<dbReference type="Pfam" id="PF19403">
    <property type="entry name" value="SpaA_2"/>
    <property type="match status" value="1"/>
</dbReference>
<dbReference type="InterPro" id="IPR047589">
    <property type="entry name" value="DUF11_rpt"/>
</dbReference>
<dbReference type="InterPro" id="IPR045826">
    <property type="entry name" value="SpaA_PFL_dom_2"/>
</dbReference>
<feature type="domain" description="SpaA-like prealbumin fold" evidence="4">
    <location>
        <begin position="624"/>
        <end position="716"/>
    </location>
</feature>
<dbReference type="GO" id="GO:0005975">
    <property type="term" value="P:carbohydrate metabolic process"/>
    <property type="evidence" value="ECO:0007669"/>
    <property type="project" value="UniProtKB-ARBA"/>
</dbReference>
<dbReference type="PANTHER" id="PTHR34819:SF5">
    <property type="entry name" value="CONSERVED REPEAT DOMAIN PROTEIN"/>
    <property type="match status" value="1"/>
</dbReference>
<dbReference type="Proteomes" id="UP000315389">
    <property type="component" value="Unassembled WGS sequence"/>
</dbReference>
<dbReference type="InterPro" id="IPR013783">
    <property type="entry name" value="Ig-like_fold"/>
</dbReference>
<dbReference type="PANTHER" id="PTHR34819">
    <property type="entry name" value="LARGE CYSTEINE-RICH PERIPLASMIC PROTEIN OMCB"/>
    <property type="match status" value="1"/>
</dbReference>
<feature type="domain" description="SpaA-like prealbumin fold" evidence="3">
    <location>
        <begin position="751"/>
        <end position="844"/>
    </location>
</feature>
<dbReference type="AlphaFoldDB" id="A0A542ZTZ8"/>
<evidence type="ECO:0000313" key="6">
    <source>
        <dbReference type="EMBL" id="TQL63833.1"/>
    </source>
</evidence>
<dbReference type="NCBIfam" id="TIGR01167">
    <property type="entry name" value="LPXTG_anchor"/>
    <property type="match status" value="1"/>
</dbReference>
<dbReference type="InterPro" id="IPR051172">
    <property type="entry name" value="Chlamydia_OmcB"/>
</dbReference>
<evidence type="ECO:0000259" key="5">
    <source>
        <dbReference type="Pfam" id="PF24346"/>
    </source>
</evidence>
<feature type="domain" description="DUF7507" evidence="5">
    <location>
        <begin position="279"/>
        <end position="370"/>
    </location>
</feature>
<feature type="compositionally biased region" description="Polar residues" evidence="1">
    <location>
        <begin position="109"/>
        <end position="126"/>
    </location>
</feature>
<dbReference type="InterPro" id="IPR055354">
    <property type="entry name" value="DUF7507"/>
</dbReference>
<feature type="domain" description="DUF7507" evidence="5">
    <location>
        <begin position="503"/>
        <end position="604"/>
    </location>
</feature>
<dbReference type="InterPro" id="IPR013320">
    <property type="entry name" value="ConA-like_dom_sf"/>
</dbReference>
<comment type="caution">
    <text evidence="6">The sequence shown here is derived from an EMBL/GenBank/DDBJ whole genome shotgun (WGS) entry which is preliminary data.</text>
</comment>
<protein>
    <submittedName>
        <fullName evidence="6">LPXTG-motif cell wall-anchored protein/uncharacterized repeat protein (TIGR01451 family)</fullName>
    </submittedName>
</protein>
<evidence type="ECO:0000313" key="7">
    <source>
        <dbReference type="Proteomes" id="UP000315389"/>
    </source>
</evidence>
<evidence type="ECO:0000256" key="1">
    <source>
        <dbReference type="SAM" id="MobiDB-lite"/>
    </source>
</evidence>
<dbReference type="Gene3D" id="2.60.40.10">
    <property type="entry name" value="Immunoglobulins"/>
    <property type="match status" value="2"/>
</dbReference>
<dbReference type="InterPro" id="IPR041033">
    <property type="entry name" value="SpaA_PFL_dom_1"/>
</dbReference>
<keyword evidence="2" id="KW-0472">Membrane</keyword>
<gene>
    <name evidence="6" type="ORF">FB461_0312</name>
</gene>
<keyword evidence="2" id="KW-0812">Transmembrane</keyword>
<proteinExistence type="predicted"/>
<accession>A0A542ZTZ8</accession>
<name>A0A542ZTZ8_RARFA</name>
<keyword evidence="7" id="KW-1185">Reference proteome</keyword>
<reference evidence="6 7" key="1">
    <citation type="submission" date="2019-06" db="EMBL/GenBank/DDBJ databases">
        <title>Sequencing the genomes of 1000 actinobacteria strains.</title>
        <authorList>
            <person name="Klenk H.-P."/>
        </authorList>
    </citation>
    <scope>NUCLEOTIDE SEQUENCE [LARGE SCALE GENOMIC DNA]</scope>
    <source>
        <strain evidence="6 7">DSM 4813</strain>
    </source>
</reference>
<dbReference type="SUPFAM" id="SSF49899">
    <property type="entry name" value="Concanavalin A-like lectins/glucanases"/>
    <property type="match status" value="1"/>
</dbReference>
<sequence>MGTTPGWLQLTDTGSNRTGGILYNQALPATGGLIVTFDQAQYGGNGADGISFFLSDGAYQLTDTGAPGGSLGYASRDNEPGVEHGFLGLGLDAWGNYPRNNENRGRGCTSPQNPGFSAGNQDNYRPNVSLRGPGRVATSGALAGQWVEGYCLWASTSVNGQTANQNWWDHRSWGIRDTGSNPVTAVRRVKITITPANSNGFTTITVEIDPDGSGPQGFVTMLTYTTDVEIPATYKFGFSSSTGGSNDVHLIRNLAVETYDNIDGLGLVKALNTASPLYRTTYRQGDLVPYNFTLTNGGVALSNVQVHDPKITSISCPSTTLAAAGQPGSTMTCTGTYTVTAADAATATAPDYELSNTANATGVFSSTTVTSNNSTAIAKLEAPDPKIRLTKTAVFTDGNANGEPNIGETISYSFSVENTGNITLAPVTLADPLLGWTAQACVASLAPGATATCSSTGSHSIVVGDLAAGHVQNTATARGVSPHNPSLTVTDDDSANVLTPARPELTVTKAYSISGADSLADEGETVTFTFSVTNTGNVPLTNVTITDPLAGLTLSLTNAPCVSSLAVGATASCAATATYTVTRADLRRPGIPNTAYANATSPGSIPNPTQAQHSVTVPAGPARAGITLIKIVDNGTTGSTATPADFTIGAEPHSDLIAAGQPIISGTGNPGQTGGVSNVPVRPGNYYLKDYETTDLRSYPGPPGYTPGAWSCVDQNDDPVLVDTGHWDRIYLTGTMDVTCSVTNTAIAGTATWDKVNTDTSPQLLSGSVWTLTGPSYPGGVQIADCDATLPAVCSGLDGNATGGRFSLSGLAWGTYTLVEYAAPLGHLIDTTPHTFTVTGSTNTSCVATGHTCIALGQFANARTDALTLPLTGGFGADWLLAGGALLVALALAMSIVRRRRGSRGTPQTGMTS</sequence>